<dbReference type="Proteomes" id="UP001177023">
    <property type="component" value="Unassembled WGS sequence"/>
</dbReference>
<comment type="caution">
    <text evidence="2">The sequence shown here is derived from an EMBL/GenBank/DDBJ whole genome shotgun (WGS) entry which is preliminary data.</text>
</comment>
<dbReference type="EMBL" id="CATQJA010002613">
    <property type="protein sequence ID" value="CAJ0573097.1"/>
    <property type="molecule type" value="Genomic_DNA"/>
</dbReference>
<feature type="compositionally biased region" description="Acidic residues" evidence="1">
    <location>
        <begin position="232"/>
        <end position="242"/>
    </location>
</feature>
<evidence type="ECO:0000313" key="3">
    <source>
        <dbReference type="Proteomes" id="UP001177023"/>
    </source>
</evidence>
<dbReference type="SUPFAM" id="SSF48371">
    <property type="entry name" value="ARM repeat"/>
    <property type="match status" value="1"/>
</dbReference>
<protein>
    <submittedName>
        <fullName evidence="2">Uncharacterized protein</fullName>
    </submittedName>
</protein>
<accession>A0AA36CPW6</accession>
<dbReference type="InterPro" id="IPR016024">
    <property type="entry name" value="ARM-type_fold"/>
</dbReference>
<reference evidence="2" key="1">
    <citation type="submission" date="2023-06" db="EMBL/GenBank/DDBJ databases">
        <authorList>
            <person name="Delattre M."/>
        </authorList>
    </citation>
    <scope>NUCLEOTIDE SEQUENCE</scope>
    <source>
        <strain evidence="2">AF72</strain>
    </source>
</reference>
<dbReference type="GO" id="GO:0000796">
    <property type="term" value="C:condensin complex"/>
    <property type="evidence" value="ECO:0007669"/>
    <property type="project" value="TreeGrafter"/>
</dbReference>
<dbReference type="GO" id="GO:0005634">
    <property type="term" value="C:nucleus"/>
    <property type="evidence" value="ECO:0007669"/>
    <property type="project" value="TreeGrafter"/>
</dbReference>
<evidence type="ECO:0000256" key="1">
    <source>
        <dbReference type="SAM" id="MobiDB-lite"/>
    </source>
</evidence>
<dbReference type="PANTHER" id="PTHR16199">
    <property type="entry name" value="CONDENSIN-2 COMPLEX SUBUNIT G2"/>
    <property type="match status" value="1"/>
</dbReference>
<organism evidence="2 3">
    <name type="scientific">Mesorhabditis spiculigera</name>
    <dbReference type="NCBI Taxonomy" id="96644"/>
    <lineage>
        <taxon>Eukaryota</taxon>
        <taxon>Metazoa</taxon>
        <taxon>Ecdysozoa</taxon>
        <taxon>Nematoda</taxon>
        <taxon>Chromadorea</taxon>
        <taxon>Rhabditida</taxon>
        <taxon>Rhabditina</taxon>
        <taxon>Rhabditomorpha</taxon>
        <taxon>Rhabditoidea</taxon>
        <taxon>Rhabditidae</taxon>
        <taxon>Mesorhabditinae</taxon>
        <taxon>Mesorhabditis</taxon>
    </lineage>
</organism>
<gene>
    <name evidence="2" type="ORF">MSPICULIGERA_LOCUS11466</name>
</gene>
<proteinExistence type="predicted"/>
<feature type="non-terminal residue" evidence="2">
    <location>
        <position position="1"/>
    </location>
</feature>
<sequence>MLKIILNRELTMHMRALNHKVRYTVMQYVYRFFTIFPEDAEIIDEMSRDRSPKVRAAVYKALRPLLTNAAAMNVVEHALKCVVPHGLADRSEKVRLACFQFLNLIRDHRFIRFYDVADVSLILACAELETDKKVQEQIVGLIQKSFLPAGALFDEWIRRQKRLIKEGGRRALVTFYQHIYTLGFITLEKAANLFVHVLGRYLYQRWKDNSVPGVDISQLSLDDSILLPEKDADFDDDDEDMDKENQGEKKPLMERPGFDVDLAFFEAALALWKSMQKDLKGLPEKEAHVENVAFHFFEKIYAKYRETALVGVNLAMGLLFRRKDRRLAILSVARQSLTDLRNGKLEPTYYGNYVVFIWTFVPDDLLESIVHDIESLTGYLSPEHRGEPTPKKRKGEAEKSPRECIERACQIFFYLTQTKRVSAEMFTEHAAPLRKIYQNLCAAMPNLLDKLVPDYSDEEDPGRSDSNETCMKLVEMFWVLFEMLVAAELASDRNPESQANKVLESFEQLREFYDSLTINYVHNMQRLMDNQDTQWLTAHKLFKLFLSPKVVEFVVGLAQVKEKWCGKTVALEDSNLRSPDEVCEGMIQSCCEVAIALIDADAHENQLQLVLETIKHMNPIKGMDLYRRSYEKLAKALEAKFIEWVWSVRQFLTGELATLCCHFLVFVFDADWTDPTYKDKYLRHLLRIMIKDLLAGLDQNHDIIDPYDRDFELSPLIRFCVQRASPRIREFKQLNSMLHELVACNTKEKDYIPIDNPDLDALAMRLIAALELACILDTKYTAKRKAKARGKPIEDVSSSLLNYNHDSDYVTEMKKLIRLRLQELIERDGTEVVNSEREVEEARFMDPRLLDQLKALCDYEEPTAF</sequence>
<feature type="region of interest" description="Disordered" evidence="1">
    <location>
        <begin position="380"/>
        <end position="399"/>
    </location>
</feature>
<name>A0AA36CPW6_9BILA</name>
<keyword evidence="3" id="KW-1185">Reference proteome</keyword>
<feature type="region of interest" description="Disordered" evidence="1">
    <location>
        <begin position="231"/>
        <end position="251"/>
    </location>
</feature>
<dbReference type="AlphaFoldDB" id="A0AA36CPW6"/>
<evidence type="ECO:0000313" key="2">
    <source>
        <dbReference type="EMBL" id="CAJ0573097.1"/>
    </source>
</evidence>
<dbReference type="PANTHER" id="PTHR16199:SF4">
    <property type="entry name" value="CONDENSIN-2 COMPLEX SUBUNIT G2"/>
    <property type="match status" value="1"/>
</dbReference>
<dbReference type="GO" id="GO:0000070">
    <property type="term" value="P:mitotic sister chromatid segregation"/>
    <property type="evidence" value="ECO:0007669"/>
    <property type="project" value="TreeGrafter"/>
</dbReference>
<feature type="compositionally biased region" description="Basic and acidic residues" evidence="1">
    <location>
        <begin position="382"/>
        <end position="399"/>
    </location>
</feature>